<proteinExistence type="predicted"/>
<dbReference type="Proteomes" id="UP000265566">
    <property type="component" value="Chromosome 8"/>
</dbReference>
<comment type="caution">
    <text evidence="2">The sequence shown here is derived from an EMBL/GenBank/DDBJ whole genome shotgun (WGS) entry which is preliminary data.</text>
</comment>
<dbReference type="EMBL" id="PSQE01000008">
    <property type="protein sequence ID" value="RHN41254.1"/>
    <property type="molecule type" value="Genomic_DNA"/>
</dbReference>
<evidence type="ECO:0000256" key="1">
    <source>
        <dbReference type="SAM" id="MobiDB-lite"/>
    </source>
</evidence>
<feature type="region of interest" description="Disordered" evidence="1">
    <location>
        <begin position="239"/>
        <end position="320"/>
    </location>
</feature>
<organism evidence="2">
    <name type="scientific">Medicago truncatula</name>
    <name type="common">Barrel medic</name>
    <name type="synonym">Medicago tribuloides</name>
    <dbReference type="NCBI Taxonomy" id="3880"/>
    <lineage>
        <taxon>Eukaryota</taxon>
        <taxon>Viridiplantae</taxon>
        <taxon>Streptophyta</taxon>
        <taxon>Embryophyta</taxon>
        <taxon>Tracheophyta</taxon>
        <taxon>Spermatophyta</taxon>
        <taxon>Magnoliopsida</taxon>
        <taxon>eudicotyledons</taxon>
        <taxon>Gunneridae</taxon>
        <taxon>Pentapetalae</taxon>
        <taxon>rosids</taxon>
        <taxon>fabids</taxon>
        <taxon>Fabales</taxon>
        <taxon>Fabaceae</taxon>
        <taxon>Papilionoideae</taxon>
        <taxon>50 kb inversion clade</taxon>
        <taxon>NPAAA clade</taxon>
        <taxon>Hologalegina</taxon>
        <taxon>IRL clade</taxon>
        <taxon>Trifolieae</taxon>
        <taxon>Medicago</taxon>
    </lineage>
</organism>
<dbReference type="AlphaFoldDB" id="A0A396GNV8"/>
<reference evidence="2" key="1">
    <citation type="journal article" date="2018" name="Nat. Plants">
        <title>Whole-genome landscape of Medicago truncatula symbiotic genes.</title>
        <authorList>
            <person name="Pecrix Y."/>
            <person name="Gamas P."/>
            <person name="Carrere S."/>
        </authorList>
    </citation>
    <scope>NUCLEOTIDE SEQUENCE</scope>
    <source>
        <tissue evidence="2">Leaves</tissue>
    </source>
</reference>
<evidence type="ECO:0000313" key="2">
    <source>
        <dbReference type="EMBL" id="RHN41254.1"/>
    </source>
</evidence>
<accession>A0A396GNV8</accession>
<sequence length="320" mass="34776">MFDIGPKELANSTQVVHSKLLVDLENKLQTETLSSNLTTPVQCSKAGKLIGSFAASDSASHALDPTLDLHSLSAEHIGEPGMTDKGSNNPVNVPLIGHTVLVKDPQFTILRSKNTVPLKPPDPCSTRKLQHSDNISVADNQALIITSAKTVGCKATPEKTDCIATSVSVSAIFAGDPNLSKQATSSKIATYDATIITPITTYDENLGPDKGRISQPANSKNTSEACKKSEKLLSKFWAGGLDSDHAPDEETDMSDEQEQNLERDIEEGSLFTPFMSRRQKKNKKKKHPNKLNDTGVQHTFSEHIQTRSKKCVIKSNPKYL</sequence>
<name>A0A396GNV8_MEDTR</name>
<gene>
    <name evidence="2" type="ORF">MtrunA17_Chr8g0364121</name>
</gene>
<dbReference type="Gramene" id="rna47556">
    <property type="protein sequence ID" value="RHN41254.1"/>
    <property type="gene ID" value="gene47556"/>
</dbReference>
<feature type="compositionally biased region" description="Acidic residues" evidence="1">
    <location>
        <begin position="249"/>
        <end position="267"/>
    </location>
</feature>
<protein>
    <submittedName>
        <fullName evidence="2">Uncharacterized protein</fullName>
    </submittedName>
</protein>
<feature type="compositionally biased region" description="Basic residues" evidence="1">
    <location>
        <begin position="277"/>
        <end position="289"/>
    </location>
</feature>